<keyword evidence="2 8" id="KW-1134">Transmembrane beta strand</keyword>
<dbReference type="InterPro" id="IPR023707">
    <property type="entry name" value="OM_assembly_BamA"/>
</dbReference>
<keyword evidence="12" id="KW-1185">Reference proteome</keyword>
<comment type="similarity">
    <text evidence="8">Belongs to the BamA family.</text>
</comment>
<feature type="domain" description="POTRA" evidence="10">
    <location>
        <begin position="185"/>
        <end position="271"/>
    </location>
</feature>
<evidence type="ECO:0000256" key="7">
    <source>
        <dbReference type="ARBA" id="ARBA00023237"/>
    </source>
</evidence>
<evidence type="ECO:0000313" key="12">
    <source>
        <dbReference type="Proteomes" id="UP001595796"/>
    </source>
</evidence>
<keyword evidence="7 8" id="KW-0998">Cell outer membrane</keyword>
<dbReference type="InterPro" id="IPR039910">
    <property type="entry name" value="D15-like"/>
</dbReference>
<organism evidence="11 12">
    <name type="scientific">Flaviflagellibacter deserti</name>
    <dbReference type="NCBI Taxonomy" id="2267266"/>
    <lineage>
        <taxon>Bacteria</taxon>
        <taxon>Pseudomonadati</taxon>
        <taxon>Pseudomonadota</taxon>
        <taxon>Alphaproteobacteria</taxon>
        <taxon>Hyphomicrobiales</taxon>
        <taxon>Flaviflagellibacter</taxon>
    </lineage>
</organism>
<dbReference type="Proteomes" id="UP001595796">
    <property type="component" value="Unassembled WGS sequence"/>
</dbReference>
<keyword evidence="3 8" id="KW-0812">Transmembrane</keyword>
<dbReference type="InterPro" id="IPR010827">
    <property type="entry name" value="BamA/TamA_POTRA"/>
</dbReference>
<evidence type="ECO:0000259" key="10">
    <source>
        <dbReference type="PROSITE" id="PS51779"/>
    </source>
</evidence>
<gene>
    <name evidence="8 11" type="primary">bamA</name>
    <name evidence="11" type="ORF">ACFPFW_12335</name>
</gene>
<dbReference type="RefSeq" id="WP_114956017.1">
    <property type="nucleotide sequence ID" value="NZ_JBHSJF010000006.1"/>
</dbReference>
<reference evidence="12" key="1">
    <citation type="journal article" date="2019" name="Int. J. Syst. Evol. Microbiol.">
        <title>The Global Catalogue of Microorganisms (GCM) 10K type strain sequencing project: providing services to taxonomists for standard genome sequencing and annotation.</title>
        <authorList>
            <consortium name="The Broad Institute Genomics Platform"/>
            <consortium name="The Broad Institute Genome Sequencing Center for Infectious Disease"/>
            <person name="Wu L."/>
            <person name="Ma J."/>
        </authorList>
    </citation>
    <scope>NUCLEOTIDE SEQUENCE [LARGE SCALE GENOMIC DNA]</scope>
    <source>
        <strain evidence="12">CGMCC 1.16444</strain>
    </source>
</reference>
<dbReference type="Pfam" id="PF01103">
    <property type="entry name" value="Omp85"/>
    <property type="match status" value="1"/>
</dbReference>
<keyword evidence="4 8" id="KW-0732">Signal</keyword>
<feature type="domain" description="POTRA" evidence="10">
    <location>
        <begin position="105"/>
        <end position="182"/>
    </location>
</feature>
<dbReference type="Gene3D" id="2.40.160.50">
    <property type="entry name" value="membrane protein fhac: a member of the omp85/tpsb transporter family"/>
    <property type="match status" value="1"/>
</dbReference>
<evidence type="ECO:0000256" key="8">
    <source>
        <dbReference type="HAMAP-Rule" id="MF_01430"/>
    </source>
</evidence>
<comment type="caution">
    <text evidence="11">The sequence shown here is derived from an EMBL/GenBank/DDBJ whole genome shotgun (WGS) entry which is preliminary data.</text>
</comment>
<dbReference type="Pfam" id="PF07244">
    <property type="entry name" value="POTRA"/>
    <property type="match status" value="5"/>
</dbReference>
<evidence type="ECO:0000256" key="9">
    <source>
        <dbReference type="NCBIfam" id="TIGR03303"/>
    </source>
</evidence>
<dbReference type="PROSITE" id="PS51779">
    <property type="entry name" value="POTRA"/>
    <property type="match status" value="4"/>
</dbReference>
<keyword evidence="5 8" id="KW-0677">Repeat</keyword>
<comment type="subcellular location">
    <subcellularLocation>
        <location evidence="8">Cell outer membrane</location>
    </subcellularLocation>
    <subcellularLocation>
        <location evidence="1">Membrane</location>
    </subcellularLocation>
</comment>
<evidence type="ECO:0000256" key="3">
    <source>
        <dbReference type="ARBA" id="ARBA00022692"/>
    </source>
</evidence>
<dbReference type="InterPro" id="IPR000184">
    <property type="entry name" value="Bac_surfAg_D15"/>
</dbReference>
<evidence type="ECO:0000256" key="6">
    <source>
        <dbReference type="ARBA" id="ARBA00023136"/>
    </source>
</evidence>
<dbReference type="HAMAP" id="MF_01430">
    <property type="entry name" value="OM_assembly_BamA"/>
    <property type="match status" value="1"/>
</dbReference>
<sequence length="807" mass="88221">MTLVFRVFVRIAAAAVVMAGLSAVGGIGAVLSAQPAYAQSNITVRGNSRIEADAIRAHFAVGPGERLDSAKIDEAVRNLYATGLFQDVSVTRTGGGLVVTVVENSVINRVSFEGNKKIKDATLTAEVQSKSRGPFSQTLVQNDVQRILELYRRGGRYDATVEPQIISRPNGRVDLIFAINENDKSKISAIEFVGNNAFSDSRLRDEMTTTESNFLSWLKTSDVYDPDRINADLELVRRFYLSKGYADFRVVGSEVNFSEPDNAFVITVTVEEGPVYRFGKVDIESNVADIDATTLRGAIVGGEGEVYSATDVEKTVENMSVELATSGYAFAQVRPRGSRDYENHIVSVTYSVEEGARVYVERINIRGNTRTRDYVIRREFDLSEGDAYNQAMINRAEKRLNRLGFFKTVRITSEPGSSPDRLIVNVDVEDQPTGDFGISGGYSTADGLIGEVSIAEKNLLGRGYYAKAGVTFGEKTRGVDFSFTDPYFLGRRLSAGFDLYAKKREETSYSSYSLDTVGGALRLGLPITDNLNFGVNYQLYSRDVKLDSRLTDGCFTNSSGIAVGPDGVTPCAAGLDPREASIALKESEGQTLTSLAGYSINWNSLDSVQNPRDGLRIEFRQDFAGLGGDSEFLRTTFDARYYHELPWDMVGLIRGQAGHVLGWGDDDLRVLDHFMKGPDLVRGFKTNGIGPRDALTDDPLGGTVYAGLSGEIQFPLPYIPKDIGLKGAVFADAGTLLDYEGITSFDSGGTTQFLDVEGDSGDIRSSVGVSIMWQSPMGPLRFDYAWVLSKDDADEEQAFRFSGGTRF</sequence>
<evidence type="ECO:0000313" key="11">
    <source>
        <dbReference type="EMBL" id="MFC5068798.1"/>
    </source>
</evidence>
<dbReference type="PANTHER" id="PTHR12815:SF23">
    <property type="entry name" value="OUTER MEMBRANE PROTEIN ASSEMBLY FACTOR BAMA"/>
    <property type="match status" value="1"/>
</dbReference>
<dbReference type="InterPro" id="IPR034746">
    <property type="entry name" value="POTRA"/>
</dbReference>
<dbReference type="EMBL" id="JBHSJF010000006">
    <property type="protein sequence ID" value="MFC5068798.1"/>
    <property type="molecule type" value="Genomic_DNA"/>
</dbReference>
<evidence type="ECO:0000256" key="1">
    <source>
        <dbReference type="ARBA" id="ARBA00004370"/>
    </source>
</evidence>
<comment type="subunit">
    <text evidence="8">Part of the Bam complex.</text>
</comment>
<evidence type="ECO:0000256" key="4">
    <source>
        <dbReference type="ARBA" id="ARBA00022729"/>
    </source>
</evidence>
<name>A0ABV9Z1M8_9HYPH</name>
<dbReference type="PIRSF" id="PIRSF006076">
    <property type="entry name" value="OM_assembly_OMP85"/>
    <property type="match status" value="1"/>
</dbReference>
<proteinExistence type="inferred from homology"/>
<dbReference type="Gene3D" id="3.10.20.310">
    <property type="entry name" value="membrane protein fhac"/>
    <property type="match status" value="5"/>
</dbReference>
<feature type="domain" description="POTRA" evidence="10">
    <location>
        <begin position="358"/>
        <end position="429"/>
    </location>
</feature>
<protein>
    <recommendedName>
        <fullName evidence="8 9">Outer membrane protein assembly factor BamA</fullName>
    </recommendedName>
</protein>
<feature type="domain" description="POTRA" evidence="10">
    <location>
        <begin position="37"/>
        <end position="104"/>
    </location>
</feature>
<dbReference type="PANTHER" id="PTHR12815">
    <property type="entry name" value="SORTING AND ASSEMBLY MACHINERY SAMM50 PROTEIN FAMILY MEMBER"/>
    <property type="match status" value="1"/>
</dbReference>
<comment type="function">
    <text evidence="8">Part of the outer membrane protein assembly complex, which is involved in assembly and insertion of beta-barrel proteins into the outer membrane.</text>
</comment>
<keyword evidence="6 8" id="KW-0472">Membrane</keyword>
<dbReference type="NCBIfam" id="TIGR03303">
    <property type="entry name" value="OM_YaeT"/>
    <property type="match status" value="1"/>
</dbReference>
<accession>A0ABV9Z1M8</accession>
<evidence type="ECO:0000256" key="5">
    <source>
        <dbReference type="ARBA" id="ARBA00022737"/>
    </source>
</evidence>
<evidence type="ECO:0000256" key="2">
    <source>
        <dbReference type="ARBA" id="ARBA00022452"/>
    </source>
</evidence>